<dbReference type="AlphaFoldDB" id="A0A4V6PW71"/>
<dbReference type="Proteomes" id="UP000295390">
    <property type="component" value="Unassembled WGS sequence"/>
</dbReference>
<keyword evidence="2" id="KW-1185">Reference proteome</keyword>
<proteinExistence type="predicted"/>
<name>A0A4V6PW71_9FLAO</name>
<evidence type="ECO:0000313" key="2">
    <source>
        <dbReference type="Proteomes" id="UP000295390"/>
    </source>
</evidence>
<accession>A0A4V6PW71</accession>
<comment type="caution">
    <text evidence="1">The sequence shown here is derived from an EMBL/GenBank/DDBJ whole genome shotgun (WGS) entry which is preliminary data.</text>
</comment>
<reference evidence="1 2" key="1">
    <citation type="submission" date="2019-03" db="EMBL/GenBank/DDBJ databases">
        <title>Genomic Encyclopedia of Type Strains, Phase III (KMG-III): the genomes of soil and plant-associated and newly described type strains.</title>
        <authorList>
            <person name="Whitman W."/>
        </authorList>
    </citation>
    <scope>NUCLEOTIDE SEQUENCE [LARGE SCALE GENOMIC DNA]</scope>
    <source>
        <strain evidence="1 2">CECT 8283</strain>
    </source>
</reference>
<dbReference type="EMBL" id="SNYH01000007">
    <property type="protein sequence ID" value="TDQ21970.1"/>
    <property type="molecule type" value="Genomic_DNA"/>
</dbReference>
<organism evidence="1 2">
    <name type="scientific">Tenacibaculum caenipelagi</name>
    <dbReference type="NCBI Taxonomy" id="1325435"/>
    <lineage>
        <taxon>Bacteria</taxon>
        <taxon>Pseudomonadati</taxon>
        <taxon>Bacteroidota</taxon>
        <taxon>Flavobacteriia</taxon>
        <taxon>Flavobacteriales</taxon>
        <taxon>Flavobacteriaceae</taxon>
        <taxon>Tenacibaculum</taxon>
    </lineage>
</organism>
<dbReference type="RefSeq" id="WP_133538044.1">
    <property type="nucleotide sequence ID" value="NZ_SNYH01000007.1"/>
</dbReference>
<dbReference type="OrthoDB" id="1443327at2"/>
<sequence length="107" mass="12508">MDFEKILQELKKSLITLFNDKFSEFSQESKKDITAFLNESKDKLERWTTLLKQGKLTLDDFEWLMQSQKDLFHLKALQAVGVSKISLGHFKNKIIKTIVNTVKVLVF</sequence>
<gene>
    <name evidence="1" type="ORF">DFQ07_3067</name>
</gene>
<evidence type="ECO:0000313" key="1">
    <source>
        <dbReference type="EMBL" id="TDQ21970.1"/>
    </source>
</evidence>
<protein>
    <submittedName>
        <fullName evidence="1">Uncharacterized protein</fullName>
    </submittedName>
</protein>